<evidence type="ECO:0000259" key="1">
    <source>
        <dbReference type="PROSITE" id="PS51184"/>
    </source>
</evidence>
<protein>
    <recommendedName>
        <fullName evidence="1">JmjC domain-containing protein</fullName>
    </recommendedName>
</protein>
<dbReference type="OrthoDB" id="4161428at2759"/>
<evidence type="ECO:0000313" key="2">
    <source>
        <dbReference type="EMBL" id="OJA20360.1"/>
    </source>
</evidence>
<evidence type="ECO:0000313" key="3">
    <source>
        <dbReference type="Proteomes" id="UP000183567"/>
    </source>
</evidence>
<dbReference type="Gene3D" id="2.60.120.650">
    <property type="entry name" value="Cupin"/>
    <property type="match status" value="1"/>
</dbReference>
<dbReference type="Proteomes" id="UP000183567">
    <property type="component" value="Unassembled WGS sequence"/>
</dbReference>
<sequence length="442" mass="49100">METTTNLDLTCGLLGTQVPVKSGQITWKDGHTTILPAVYDDFAINVAAVDIPMITFIAQFPSSTPESTYVHHLTNVDLQSDTILDVVGEALSQNKPVVIRGVDHKDLGSQFTAGDLDEHFGISPNRAVCIHDLKARSNDHTMPTIPGTVASFCNSILDPTKIQCVLDLRLAHVSLPESLSKLDHGLVHGWNETMYDCPISSDVHPENFTVKGWGLLHHAGIYTGAHYDAEGTLTWIRMEVGVKYWVVFKPKTKHNNRLHLQQFACRLVDFDDQNLEWYREHCDIEVITLYAGDLLILPPGTVHAVYTPVASFATGGHFYHYGCMHLSELARYIDSDVGNSTTNQNLDHALETLRRMVIAIPRLSPRIMLFERSLLSICIMATKGEEYRAKGGSKHSVLDRETAQPSAEVSNAIFKKSVFAWASNRQGCTAEGIDKIYAIVVY</sequence>
<name>A0A1J8R3I1_9AGAM</name>
<dbReference type="EMBL" id="LVVM01000587">
    <property type="protein sequence ID" value="OJA20360.1"/>
    <property type="molecule type" value="Genomic_DNA"/>
</dbReference>
<feature type="domain" description="JmjC" evidence="1">
    <location>
        <begin position="171"/>
        <end position="335"/>
    </location>
</feature>
<comment type="caution">
    <text evidence="2">The sequence shown here is derived from an EMBL/GenBank/DDBJ whole genome shotgun (WGS) entry which is preliminary data.</text>
</comment>
<reference evidence="2 3" key="1">
    <citation type="submission" date="2016-03" db="EMBL/GenBank/DDBJ databases">
        <title>Comparative genomics of the ectomycorrhizal sister species Rhizopogon vinicolor and Rhizopogon vesiculosus (Basidiomycota: Boletales) reveals a divergence of the mating type B locus.</title>
        <authorList>
            <person name="Mujic A.B."/>
            <person name="Kuo A."/>
            <person name="Tritt A."/>
            <person name="Lipzen A."/>
            <person name="Chen C."/>
            <person name="Johnson J."/>
            <person name="Sharma A."/>
            <person name="Barry K."/>
            <person name="Grigoriev I.V."/>
            <person name="Spatafora J.W."/>
        </authorList>
    </citation>
    <scope>NUCLEOTIDE SEQUENCE [LARGE SCALE GENOMIC DNA]</scope>
    <source>
        <strain evidence="2 3">AM-OR11-056</strain>
    </source>
</reference>
<accession>A0A1J8R3I1</accession>
<dbReference type="STRING" id="180088.A0A1J8R3I1"/>
<keyword evidence="3" id="KW-1185">Reference proteome</keyword>
<organism evidence="2 3">
    <name type="scientific">Rhizopogon vesiculosus</name>
    <dbReference type="NCBI Taxonomy" id="180088"/>
    <lineage>
        <taxon>Eukaryota</taxon>
        <taxon>Fungi</taxon>
        <taxon>Dikarya</taxon>
        <taxon>Basidiomycota</taxon>
        <taxon>Agaricomycotina</taxon>
        <taxon>Agaricomycetes</taxon>
        <taxon>Agaricomycetidae</taxon>
        <taxon>Boletales</taxon>
        <taxon>Suillineae</taxon>
        <taxon>Rhizopogonaceae</taxon>
        <taxon>Rhizopogon</taxon>
    </lineage>
</organism>
<dbReference type="SUPFAM" id="SSF51197">
    <property type="entry name" value="Clavaminate synthase-like"/>
    <property type="match status" value="1"/>
</dbReference>
<dbReference type="PROSITE" id="PS51184">
    <property type="entry name" value="JMJC"/>
    <property type="match status" value="1"/>
</dbReference>
<proteinExistence type="predicted"/>
<dbReference type="AlphaFoldDB" id="A0A1J8R3I1"/>
<dbReference type="InterPro" id="IPR003347">
    <property type="entry name" value="JmjC_dom"/>
</dbReference>
<gene>
    <name evidence="2" type="ORF">AZE42_07313</name>
</gene>